<sequence length="163" mass="17787">MRVRMRMASRRLVTFAALALLVLPAADAAPGRAPTDKDDTFLTAEMGGVFDLEAGECFTDPAHSAVLGQVTVLYTPCEDGADNQVYGFVTAPDGTFDRARLAAFAWETCERGFTTYWPGEAARDLDFYPVLPTAATWAFGDQDVMCVAYRPTGEFTESLLPLR</sequence>
<dbReference type="AlphaFoldDB" id="A0A3A9WCU9"/>
<evidence type="ECO:0000313" key="4">
    <source>
        <dbReference type="Proteomes" id="UP000268652"/>
    </source>
</evidence>
<dbReference type="EMBL" id="RBDX01000004">
    <property type="protein sequence ID" value="RKN10918.1"/>
    <property type="molecule type" value="Genomic_DNA"/>
</dbReference>
<evidence type="ECO:0000313" key="3">
    <source>
        <dbReference type="EMBL" id="RKN25181.1"/>
    </source>
</evidence>
<reference evidence="4 5" key="1">
    <citation type="submission" date="2018-09" db="EMBL/GenBank/DDBJ databases">
        <title>Streptomyces sp. nov. DS1-2, an endophytic actinomycete isolated from roots of Dendrobium scabrilingue.</title>
        <authorList>
            <person name="Kuncharoen N."/>
            <person name="Kudo T."/>
            <person name="Ohkuma M."/>
            <person name="Yuki M."/>
            <person name="Tanasupawat S."/>
        </authorList>
    </citation>
    <scope>NUCLEOTIDE SEQUENCE [LARGE SCALE GENOMIC DNA]</scope>
    <source>
        <strain evidence="2 5">AZ1-7</strain>
        <strain evidence="3 4">DS1-2</strain>
    </source>
</reference>
<gene>
    <name evidence="3" type="ORF">D7318_08025</name>
    <name evidence="2" type="ORF">D7319_07170</name>
</gene>
<organism evidence="2 5">
    <name type="scientific">Streptomyces radicis</name>
    <dbReference type="NCBI Taxonomy" id="1750517"/>
    <lineage>
        <taxon>Bacteria</taxon>
        <taxon>Bacillati</taxon>
        <taxon>Actinomycetota</taxon>
        <taxon>Actinomycetes</taxon>
        <taxon>Kitasatosporales</taxon>
        <taxon>Streptomycetaceae</taxon>
        <taxon>Streptomyces</taxon>
    </lineage>
</organism>
<proteinExistence type="predicted"/>
<evidence type="ECO:0000256" key="1">
    <source>
        <dbReference type="SAM" id="SignalP"/>
    </source>
</evidence>
<evidence type="ECO:0008006" key="6">
    <source>
        <dbReference type="Google" id="ProtNLM"/>
    </source>
</evidence>
<keyword evidence="1" id="KW-0732">Signal</keyword>
<evidence type="ECO:0000313" key="2">
    <source>
        <dbReference type="EMBL" id="RKN10918.1"/>
    </source>
</evidence>
<comment type="caution">
    <text evidence="2">The sequence shown here is derived from an EMBL/GenBank/DDBJ whole genome shotgun (WGS) entry which is preliminary data.</text>
</comment>
<dbReference type="EMBL" id="RBDY01000004">
    <property type="protein sequence ID" value="RKN25181.1"/>
    <property type="molecule type" value="Genomic_DNA"/>
</dbReference>
<feature type="signal peptide" evidence="1">
    <location>
        <begin position="1"/>
        <end position="28"/>
    </location>
</feature>
<dbReference type="Proteomes" id="UP000275024">
    <property type="component" value="Unassembled WGS sequence"/>
</dbReference>
<accession>A0A3A9WCU9</accession>
<feature type="chain" id="PRO_5017214832" description="Septum formation-related domain-containing protein" evidence="1">
    <location>
        <begin position="29"/>
        <end position="163"/>
    </location>
</feature>
<name>A0A3A9WCU9_9ACTN</name>
<evidence type="ECO:0000313" key="5">
    <source>
        <dbReference type="Proteomes" id="UP000275024"/>
    </source>
</evidence>
<keyword evidence="4" id="KW-1185">Reference proteome</keyword>
<dbReference type="Proteomes" id="UP000268652">
    <property type="component" value="Unassembled WGS sequence"/>
</dbReference>
<protein>
    <recommendedName>
        <fullName evidence="6">Septum formation-related domain-containing protein</fullName>
    </recommendedName>
</protein>